<dbReference type="AlphaFoldDB" id="A0A1I3DNX2"/>
<dbReference type="InterPro" id="IPR039425">
    <property type="entry name" value="RNA_pol_sigma-70-like"/>
</dbReference>
<evidence type="ECO:0000256" key="1">
    <source>
        <dbReference type="ARBA" id="ARBA00023015"/>
    </source>
</evidence>
<dbReference type="PANTHER" id="PTHR43133">
    <property type="entry name" value="RNA POLYMERASE ECF-TYPE SIGMA FACTO"/>
    <property type="match status" value="1"/>
</dbReference>
<evidence type="ECO:0000313" key="5">
    <source>
        <dbReference type="EMBL" id="SFH88406.1"/>
    </source>
</evidence>
<reference evidence="5 6" key="1">
    <citation type="submission" date="2016-10" db="EMBL/GenBank/DDBJ databases">
        <authorList>
            <person name="de Groot N.N."/>
        </authorList>
    </citation>
    <scope>NUCLEOTIDE SEQUENCE [LARGE SCALE GENOMIC DNA]</scope>
    <source>
        <strain evidence="5 6">CGMCC 1.11156</strain>
    </source>
</reference>
<dbReference type="RefSeq" id="WP_091110771.1">
    <property type="nucleotide sequence ID" value="NZ_BKAF01000049.1"/>
</dbReference>
<keyword evidence="6" id="KW-1185">Reference proteome</keyword>
<dbReference type="Pfam" id="PF04542">
    <property type="entry name" value="Sigma70_r2"/>
    <property type="match status" value="1"/>
</dbReference>
<dbReference type="GO" id="GO:0006352">
    <property type="term" value="P:DNA-templated transcription initiation"/>
    <property type="evidence" value="ECO:0007669"/>
    <property type="project" value="InterPro"/>
</dbReference>
<dbReference type="Proteomes" id="UP000198649">
    <property type="component" value="Unassembled WGS sequence"/>
</dbReference>
<sequence length="95" mass="10478">MHEGQEERQSTHDVTTLLRRTACQDKQAFAALYDATSARAFALACRLVGDPARAERVTQEAYLTVWRTAPRFDPSSRSGLAWVMAVVHGVARSSA</sequence>
<proteinExistence type="predicted"/>
<keyword evidence="1" id="KW-0805">Transcription regulation</keyword>
<evidence type="ECO:0000256" key="2">
    <source>
        <dbReference type="ARBA" id="ARBA00023082"/>
    </source>
</evidence>
<gene>
    <name evidence="5" type="ORF">SAMN05216561_10314</name>
</gene>
<feature type="domain" description="RNA polymerase sigma-70 region 2" evidence="4">
    <location>
        <begin position="32"/>
        <end position="92"/>
    </location>
</feature>
<dbReference type="InterPro" id="IPR013325">
    <property type="entry name" value="RNA_pol_sigma_r2"/>
</dbReference>
<dbReference type="EMBL" id="FOQG01000003">
    <property type="protein sequence ID" value="SFH88406.1"/>
    <property type="molecule type" value="Genomic_DNA"/>
</dbReference>
<name>A0A1I3DNX2_9ACTN</name>
<keyword evidence="3" id="KW-0804">Transcription</keyword>
<protein>
    <submittedName>
        <fullName evidence="5">RNA polymerase sigma-70 factor, ECF subfamily</fullName>
    </submittedName>
</protein>
<evidence type="ECO:0000259" key="4">
    <source>
        <dbReference type="Pfam" id="PF04542"/>
    </source>
</evidence>
<organism evidence="5 6">
    <name type="scientific">Nocardioides psychrotolerans</name>
    <dbReference type="NCBI Taxonomy" id="1005945"/>
    <lineage>
        <taxon>Bacteria</taxon>
        <taxon>Bacillati</taxon>
        <taxon>Actinomycetota</taxon>
        <taxon>Actinomycetes</taxon>
        <taxon>Propionibacteriales</taxon>
        <taxon>Nocardioidaceae</taxon>
        <taxon>Nocardioides</taxon>
    </lineage>
</organism>
<keyword evidence="2" id="KW-0731">Sigma factor</keyword>
<dbReference type="SUPFAM" id="SSF88946">
    <property type="entry name" value="Sigma2 domain of RNA polymerase sigma factors"/>
    <property type="match status" value="1"/>
</dbReference>
<dbReference type="PANTHER" id="PTHR43133:SF66">
    <property type="entry name" value="ECF RNA POLYMERASE SIGMA FACTOR SIGK"/>
    <property type="match status" value="1"/>
</dbReference>
<dbReference type="Gene3D" id="1.10.1740.10">
    <property type="match status" value="1"/>
</dbReference>
<dbReference type="STRING" id="1005945.SAMN05216561_10314"/>
<dbReference type="InterPro" id="IPR007627">
    <property type="entry name" value="RNA_pol_sigma70_r2"/>
</dbReference>
<dbReference type="OrthoDB" id="3790821at2"/>
<evidence type="ECO:0000256" key="3">
    <source>
        <dbReference type="ARBA" id="ARBA00023163"/>
    </source>
</evidence>
<dbReference type="GO" id="GO:0016987">
    <property type="term" value="F:sigma factor activity"/>
    <property type="evidence" value="ECO:0007669"/>
    <property type="project" value="UniProtKB-KW"/>
</dbReference>
<accession>A0A1I3DNX2</accession>
<evidence type="ECO:0000313" key="6">
    <source>
        <dbReference type="Proteomes" id="UP000198649"/>
    </source>
</evidence>